<organism evidence="2 3">
    <name type="scientific">Cuscuta australis</name>
    <dbReference type="NCBI Taxonomy" id="267555"/>
    <lineage>
        <taxon>Eukaryota</taxon>
        <taxon>Viridiplantae</taxon>
        <taxon>Streptophyta</taxon>
        <taxon>Embryophyta</taxon>
        <taxon>Tracheophyta</taxon>
        <taxon>Spermatophyta</taxon>
        <taxon>Magnoliopsida</taxon>
        <taxon>eudicotyledons</taxon>
        <taxon>Gunneridae</taxon>
        <taxon>Pentapetalae</taxon>
        <taxon>asterids</taxon>
        <taxon>lamiids</taxon>
        <taxon>Solanales</taxon>
        <taxon>Convolvulaceae</taxon>
        <taxon>Cuscuteae</taxon>
        <taxon>Cuscuta</taxon>
        <taxon>Cuscuta subgen. Grammica</taxon>
        <taxon>Cuscuta sect. Cleistogrammica</taxon>
    </lineage>
</organism>
<keyword evidence="3" id="KW-1185">Reference proteome</keyword>
<feature type="compositionally biased region" description="Acidic residues" evidence="1">
    <location>
        <begin position="48"/>
        <end position="66"/>
    </location>
</feature>
<dbReference type="Proteomes" id="UP000249390">
    <property type="component" value="Unassembled WGS sequence"/>
</dbReference>
<reference evidence="2 3" key="1">
    <citation type="submission" date="2018-06" db="EMBL/GenBank/DDBJ databases">
        <title>The Genome of Cuscuta australis (Dodder) Provides Insight into the Evolution of Plant Parasitism.</title>
        <authorList>
            <person name="Liu H."/>
        </authorList>
    </citation>
    <scope>NUCLEOTIDE SEQUENCE [LARGE SCALE GENOMIC DNA]</scope>
    <source>
        <strain evidence="3">cv. Yunnan</strain>
        <tissue evidence="2">Vines</tissue>
    </source>
</reference>
<protein>
    <submittedName>
        <fullName evidence="2">Uncharacterized protein</fullName>
    </submittedName>
</protein>
<proteinExistence type="predicted"/>
<comment type="caution">
    <text evidence="2">The sequence shown here is derived from an EMBL/GenBank/DDBJ whole genome shotgun (WGS) entry which is preliminary data.</text>
</comment>
<evidence type="ECO:0000313" key="3">
    <source>
        <dbReference type="Proteomes" id="UP000249390"/>
    </source>
</evidence>
<accession>A0A328CZC0</accession>
<name>A0A328CZC0_9ASTE</name>
<sequence>MGRISSLKQLWENLKISTDSSEPNYKRRNVSARRDFPGDSVPVSRDESDYDPSEEAEVNDDDDDDESWRTKFVGFETEMRKDIKFDDSFNGLNGFHAANPGLVEEEGGLVLFNPKYKRRNVSARRDFPVGLRGSFGVVAGDHNVVVGGDESDYEPSEESMVGSDEDDEYSVALAVNRQTDYFDCLLGKRDHMVADVLQQIMMKKKIASCQLKS</sequence>
<gene>
    <name evidence="2" type="ORF">DM860_002602</name>
</gene>
<dbReference type="EMBL" id="NQVE01000209">
    <property type="protein sequence ID" value="RAL38624.1"/>
    <property type="molecule type" value="Genomic_DNA"/>
</dbReference>
<evidence type="ECO:0000313" key="2">
    <source>
        <dbReference type="EMBL" id="RAL38624.1"/>
    </source>
</evidence>
<feature type="region of interest" description="Disordered" evidence="1">
    <location>
        <begin position="19"/>
        <end position="67"/>
    </location>
</feature>
<dbReference type="AlphaFoldDB" id="A0A328CZC0"/>
<evidence type="ECO:0000256" key="1">
    <source>
        <dbReference type="SAM" id="MobiDB-lite"/>
    </source>
</evidence>